<evidence type="ECO:0000256" key="9">
    <source>
        <dbReference type="HAMAP-Rule" id="MF_02113"/>
    </source>
</evidence>
<sequence length="240" mass="25509">MTIVLSPFRGVEIQSRIGEIAPMFNRCRLQRGDMMNAEANVVKTGTSTIGITFKGGVVVGADHRATMGHFIANKSVQKLFKIGENLALTTAGLVGHAQSLSRTLCAEVALFELRRQQPMTVKGAATLTANILSGRPHWVQLLIVGVDPDGGHVYSIDSAGGSIPDKYCATGSGSPYMYGVLEDGFKDNMTETEALKLAARSLHASGQRDAASGNGMDLAVITAKDGYVQVSQDQIKKLLS</sequence>
<accession>A0A1B1TCH7</accession>
<feature type="chain" id="PRO_5023210153" description="Proteasome subunit beta" evidence="9">
    <location>
        <begin position="46"/>
        <end position="240"/>
    </location>
</feature>
<dbReference type="GO" id="GO:0010498">
    <property type="term" value="P:proteasomal protein catabolic process"/>
    <property type="evidence" value="ECO:0007669"/>
    <property type="project" value="UniProtKB-UniRule"/>
</dbReference>
<dbReference type="InterPro" id="IPR029055">
    <property type="entry name" value="Ntn_hydrolases_N"/>
</dbReference>
<reference evidence="11" key="2">
    <citation type="journal article" date="2015" name="ISME J.">
        <title>A new class of marine Euryarchaeota group II from the Mediterranean deep chlorophyll maximum.</title>
        <authorList>
            <person name="Martin-Cuadrado A.B."/>
            <person name="Garcia-Heredia I."/>
            <person name="Molto A.G."/>
            <person name="Lopez-Ubeda R."/>
            <person name="Kimes N."/>
            <person name="Lopez-Garcia P."/>
            <person name="Moreira D."/>
            <person name="Rodriguez-Valera F."/>
        </authorList>
    </citation>
    <scope>NUCLEOTIDE SEQUENCE</scope>
</reference>
<gene>
    <name evidence="9" type="primary">psmB</name>
</gene>
<keyword evidence="8 9" id="KW-0865">Zymogen</keyword>
<dbReference type="GO" id="GO:0005737">
    <property type="term" value="C:cytoplasm"/>
    <property type="evidence" value="ECO:0007669"/>
    <property type="project" value="UniProtKB-SubCell"/>
</dbReference>
<keyword evidence="5 9" id="KW-0378">Hydrolase</keyword>
<evidence type="ECO:0000256" key="1">
    <source>
        <dbReference type="ARBA" id="ARBA00001198"/>
    </source>
</evidence>
<evidence type="ECO:0000313" key="11">
    <source>
        <dbReference type="EMBL" id="ANV79984.1"/>
    </source>
</evidence>
<dbReference type="GO" id="GO:0019774">
    <property type="term" value="C:proteasome core complex, beta-subunit complex"/>
    <property type="evidence" value="ECO:0007669"/>
    <property type="project" value="UniProtKB-UniRule"/>
</dbReference>
<dbReference type="InterPro" id="IPR001353">
    <property type="entry name" value="Proteasome_sua/b"/>
</dbReference>
<comment type="subcellular location">
    <subcellularLocation>
        <location evidence="9">Cytoplasm</location>
    </subcellularLocation>
</comment>
<dbReference type="EC" id="3.4.25.1" evidence="9"/>
<keyword evidence="2 9" id="KW-0963">Cytoplasm</keyword>
<dbReference type="HAMAP" id="MF_02113_A">
    <property type="entry name" value="Proteasome_B_A"/>
    <property type="match status" value="1"/>
</dbReference>
<comment type="subunit">
    <text evidence="9">The 20S proteasome core is composed of 14 alpha and 14 beta subunits that assemble into four stacked heptameric rings, resulting in a barrel-shaped structure. The two inner rings, each composed of seven catalytic beta subunits, are sandwiched by two outer rings, each composed of seven alpha subunits. The catalytic chamber with the active sites is on the inside of the barrel. Has a gated structure, the ends of the cylinder being occluded by the N-termini of the alpha-subunits. Is capped at one or both ends by the proteasome regulatory ATPase, PAN.</text>
</comment>
<keyword evidence="6 9" id="KW-0068">Autocatalytic cleavage</keyword>
<protein>
    <recommendedName>
        <fullName evidence="9">Proteasome subunit beta</fullName>
        <ecNumber evidence="9">3.4.25.1</ecNumber>
    </recommendedName>
    <alternativeName>
        <fullName evidence="9">20S proteasome beta subunit</fullName>
    </alternativeName>
    <alternativeName>
        <fullName evidence="9">Proteasome core protein PsmB</fullName>
    </alternativeName>
</protein>
<dbReference type="SUPFAM" id="SSF56235">
    <property type="entry name" value="N-terminal nucleophile aminohydrolases (Ntn hydrolases)"/>
    <property type="match status" value="1"/>
</dbReference>
<dbReference type="Pfam" id="PF00227">
    <property type="entry name" value="Proteasome"/>
    <property type="match status" value="1"/>
</dbReference>
<comment type="catalytic activity">
    <reaction evidence="1 9">
        <text>Cleavage of peptide bonds with very broad specificity.</text>
        <dbReference type="EC" id="3.4.25.1"/>
    </reaction>
</comment>
<reference evidence="11" key="1">
    <citation type="submission" date="2014-11" db="EMBL/GenBank/DDBJ databases">
        <authorList>
            <person name="Zhu J."/>
            <person name="Qi W."/>
            <person name="Song R."/>
        </authorList>
    </citation>
    <scope>NUCLEOTIDE SEQUENCE</scope>
</reference>
<comment type="function">
    <text evidence="9">Component of the proteasome core, a large protease complex with broad specificity involved in protein degradation.</text>
</comment>
<dbReference type="PROSITE" id="PS51476">
    <property type="entry name" value="PROTEASOME_BETA_2"/>
    <property type="match status" value="1"/>
</dbReference>
<organism evidence="11">
    <name type="scientific">uncultured Poseidoniia archaeon</name>
    <dbReference type="NCBI Taxonomy" id="1697135"/>
    <lineage>
        <taxon>Archaea</taxon>
        <taxon>Methanobacteriati</taxon>
        <taxon>Thermoplasmatota</taxon>
        <taxon>Candidatus Poseidoniia</taxon>
        <taxon>environmental samples</taxon>
    </lineage>
</organism>
<evidence type="ECO:0000256" key="2">
    <source>
        <dbReference type="ARBA" id="ARBA00022490"/>
    </source>
</evidence>
<evidence type="ECO:0000256" key="4">
    <source>
        <dbReference type="ARBA" id="ARBA00022698"/>
    </source>
</evidence>
<dbReference type="PRINTS" id="PR00141">
    <property type="entry name" value="PROTEASOME"/>
</dbReference>
<proteinExistence type="inferred from homology"/>
<evidence type="ECO:0000256" key="8">
    <source>
        <dbReference type="ARBA" id="ARBA00023145"/>
    </source>
</evidence>
<dbReference type="InterPro" id="IPR023333">
    <property type="entry name" value="Proteasome_suB-type"/>
</dbReference>
<keyword evidence="7 9" id="KW-0647">Proteasome</keyword>
<dbReference type="InterPro" id="IPR000243">
    <property type="entry name" value="Pept_T1A_subB"/>
</dbReference>
<dbReference type="EMBL" id="KP211863">
    <property type="protein sequence ID" value="ANV79984.1"/>
    <property type="molecule type" value="Genomic_DNA"/>
</dbReference>
<dbReference type="GO" id="GO:0004298">
    <property type="term" value="F:threonine-type endopeptidase activity"/>
    <property type="evidence" value="ECO:0007669"/>
    <property type="project" value="UniProtKB-UniRule"/>
</dbReference>
<dbReference type="PANTHER" id="PTHR32194:SF0">
    <property type="entry name" value="ATP-DEPENDENT PROTEASE SUBUNIT HSLV"/>
    <property type="match status" value="1"/>
</dbReference>
<evidence type="ECO:0000256" key="10">
    <source>
        <dbReference type="PIRSR" id="PIRSR600243-1"/>
    </source>
</evidence>
<dbReference type="PANTHER" id="PTHR32194">
    <property type="entry name" value="METALLOPROTEASE TLDD"/>
    <property type="match status" value="1"/>
</dbReference>
<keyword evidence="3 9" id="KW-0645">Protease</keyword>
<evidence type="ECO:0000256" key="7">
    <source>
        <dbReference type="ARBA" id="ARBA00022942"/>
    </source>
</evidence>
<feature type="propeptide" id="PRO_5008797958" description="Removed in mature form; by autocatalysis" evidence="9">
    <location>
        <begin position="1"/>
        <end position="45"/>
    </location>
</feature>
<dbReference type="Gene3D" id="3.60.20.10">
    <property type="entry name" value="Glutamine Phosphoribosylpyrophosphate, subunit 1, domain 1"/>
    <property type="match status" value="1"/>
</dbReference>
<dbReference type="AlphaFoldDB" id="A0A1B1TCH7"/>
<dbReference type="InterPro" id="IPR019983">
    <property type="entry name" value="Pept_T1A_Psome_bsu_arc"/>
</dbReference>
<evidence type="ECO:0000256" key="3">
    <source>
        <dbReference type="ARBA" id="ARBA00022670"/>
    </source>
</evidence>
<name>A0A1B1TCH7_9ARCH</name>
<comment type="activity regulation">
    <text evidence="9">The formation of the proteasomal ATPase PAN-20S proteasome complex, via the docking of the C-termini of PAN into the intersubunit pockets in the alpha-rings, triggers opening of the gate for substrate entry. Interconversion between the open-gate and close-gate conformations leads to a dynamic regulation of the 20S proteasome proteolysis activity.</text>
</comment>
<feature type="active site" description="Nucleophile" evidence="9 10">
    <location>
        <position position="46"/>
    </location>
</feature>
<evidence type="ECO:0000256" key="6">
    <source>
        <dbReference type="ARBA" id="ARBA00022813"/>
    </source>
</evidence>
<evidence type="ECO:0000256" key="5">
    <source>
        <dbReference type="ARBA" id="ARBA00022801"/>
    </source>
</evidence>
<comment type="similarity">
    <text evidence="9">Belongs to the peptidase T1B family.</text>
</comment>
<keyword evidence="4 9" id="KW-0888">Threonine protease</keyword>